<dbReference type="GO" id="GO:0005634">
    <property type="term" value="C:nucleus"/>
    <property type="evidence" value="ECO:0007669"/>
    <property type="project" value="UniProtKB-SubCell"/>
</dbReference>
<comment type="subcellular location">
    <subcellularLocation>
        <location evidence="10">Cytoplasm</location>
    </subcellularLocation>
    <subcellularLocation>
        <location evidence="10">Nucleus</location>
    </subcellularLocation>
</comment>
<dbReference type="OrthoDB" id="37597at2759"/>
<dbReference type="GO" id="GO:0005839">
    <property type="term" value="C:proteasome core complex"/>
    <property type="evidence" value="ECO:0007669"/>
    <property type="project" value="InterPro"/>
</dbReference>
<evidence type="ECO:0000256" key="8">
    <source>
        <dbReference type="ARBA" id="ARBA00023242"/>
    </source>
</evidence>
<evidence type="ECO:0000256" key="9">
    <source>
        <dbReference type="PIRSR" id="PIRSR600243-1"/>
    </source>
</evidence>
<dbReference type="PRINTS" id="PR00141">
    <property type="entry name" value="PROTEASOME"/>
</dbReference>
<proteinExistence type="inferred from homology"/>
<dbReference type="InterPro" id="IPR023333">
    <property type="entry name" value="Proteasome_suB-type"/>
</dbReference>
<evidence type="ECO:0000256" key="2">
    <source>
        <dbReference type="ARBA" id="ARBA00022490"/>
    </source>
</evidence>
<dbReference type="InterPro" id="IPR016050">
    <property type="entry name" value="Proteasome_bsu_CS"/>
</dbReference>
<reference evidence="11 12" key="1">
    <citation type="journal article" date="2018" name="PLoS ONE">
        <title>The draft genome of Kipferlia bialata reveals reductive genome evolution in fornicate parasites.</title>
        <authorList>
            <person name="Tanifuji G."/>
            <person name="Takabayashi S."/>
            <person name="Kume K."/>
            <person name="Takagi M."/>
            <person name="Nakayama T."/>
            <person name="Kamikawa R."/>
            <person name="Inagaki Y."/>
            <person name="Hashimoto T."/>
        </authorList>
    </citation>
    <scope>NUCLEOTIDE SEQUENCE [LARGE SCALE GENOMIC DNA]</scope>
    <source>
        <strain evidence="11">NY0173</strain>
    </source>
</reference>
<dbReference type="FunFam" id="3.60.20.10:FF:000051">
    <property type="entry name" value="Proteasome subunit beta"/>
    <property type="match status" value="1"/>
</dbReference>
<evidence type="ECO:0000256" key="5">
    <source>
        <dbReference type="ARBA" id="ARBA00022801"/>
    </source>
</evidence>
<comment type="similarity">
    <text evidence="10">Belongs to the peptidase T1B family.</text>
</comment>
<keyword evidence="8 10" id="KW-0539">Nucleus</keyword>
<dbReference type="PANTHER" id="PTHR32194">
    <property type="entry name" value="METALLOPROTEASE TLDD"/>
    <property type="match status" value="1"/>
</dbReference>
<accession>A0A391NM60</accession>
<dbReference type="Gene3D" id="3.60.20.10">
    <property type="entry name" value="Glutamine Phosphoribosylpyrophosphate, subunit 1, domain 1"/>
    <property type="match status" value="1"/>
</dbReference>
<evidence type="ECO:0000256" key="1">
    <source>
        <dbReference type="ARBA" id="ARBA00001198"/>
    </source>
</evidence>
<keyword evidence="5" id="KW-0378">Hydrolase</keyword>
<dbReference type="Proteomes" id="UP000265618">
    <property type="component" value="Unassembled WGS sequence"/>
</dbReference>
<name>A0A391NM60_9EUKA</name>
<dbReference type="GO" id="GO:0005737">
    <property type="term" value="C:cytoplasm"/>
    <property type="evidence" value="ECO:0007669"/>
    <property type="project" value="UniProtKB-SubCell"/>
</dbReference>
<evidence type="ECO:0000256" key="4">
    <source>
        <dbReference type="ARBA" id="ARBA00022698"/>
    </source>
</evidence>
<dbReference type="PANTHER" id="PTHR32194:SF3">
    <property type="entry name" value="PROTEASOME SUBUNIT BETA"/>
    <property type="match status" value="1"/>
</dbReference>
<keyword evidence="7" id="KW-0865">Zymogen</keyword>
<evidence type="ECO:0000256" key="10">
    <source>
        <dbReference type="RuleBase" id="RU004203"/>
    </source>
</evidence>
<keyword evidence="4" id="KW-0888">Threonine protease</keyword>
<dbReference type="CDD" id="cd03761">
    <property type="entry name" value="proteasome_beta_type_5"/>
    <property type="match status" value="1"/>
</dbReference>
<dbReference type="AlphaFoldDB" id="A0A391NM60"/>
<dbReference type="SUPFAM" id="SSF56235">
    <property type="entry name" value="N-terminal nucleophile aminohydrolases (Ntn hydrolases)"/>
    <property type="match status" value="1"/>
</dbReference>
<keyword evidence="12" id="KW-1185">Reference proteome</keyword>
<evidence type="ECO:0000313" key="12">
    <source>
        <dbReference type="Proteomes" id="UP000265618"/>
    </source>
</evidence>
<keyword evidence="2 10" id="KW-0963">Cytoplasm</keyword>
<evidence type="ECO:0000313" key="11">
    <source>
        <dbReference type="EMBL" id="GCA62835.1"/>
    </source>
</evidence>
<gene>
    <name evidence="11" type="ORF">KIPB_006094</name>
</gene>
<comment type="subunit">
    <text evidence="10">Component of the proteasome complex.</text>
</comment>
<comment type="caution">
    <text evidence="11">The sequence shown here is derived from an EMBL/GenBank/DDBJ whole genome shotgun (WGS) entry which is preliminary data.</text>
</comment>
<evidence type="ECO:0000256" key="3">
    <source>
        <dbReference type="ARBA" id="ARBA00022670"/>
    </source>
</evidence>
<dbReference type="InterPro" id="IPR001353">
    <property type="entry name" value="Proteasome_sua/b"/>
</dbReference>
<dbReference type="PROSITE" id="PS51476">
    <property type="entry name" value="PROTEASOME_BETA_2"/>
    <property type="match status" value="1"/>
</dbReference>
<sequence length="277" mass="29734">MIDLSILSGPRNVKPSQLPGSISRGAVFPLPGCKPVEFLEKQAYTSFDGKKAAAPLQHLHGTTTLGFVYQGGVLIAVDSRSTRGAFVGSQEVKKIINISPSIVGTMAGGAADCQFWESNLAVQCRLMQLREREEVSVAAASKLLANTLYKYRSMGLSVGTMIAGWDKLGPALFYVDNEGRRLKGNVFSVGSGSTYAYGILDRGYRYDLTKEEAIELGRRAIYHATHRDAGSGGIVNCVTIDEAGAEWHDPVDCYDLHYGSPEAPVDAGQSVLANPAE</sequence>
<dbReference type="GO" id="GO:0004298">
    <property type="term" value="F:threonine-type endopeptidase activity"/>
    <property type="evidence" value="ECO:0007669"/>
    <property type="project" value="UniProtKB-KW"/>
</dbReference>
<protein>
    <recommendedName>
        <fullName evidence="10">Proteasome subunit beta</fullName>
    </recommendedName>
</protein>
<organism evidence="11 12">
    <name type="scientific">Kipferlia bialata</name>
    <dbReference type="NCBI Taxonomy" id="797122"/>
    <lineage>
        <taxon>Eukaryota</taxon>
        <taxon>Metamonada</taxon>
        <taxon>Carpediemonas-like organisms</taxon>
        <taxon>Kipferlia</taxon>
    </lineage>
</organism>
<keyword evidence="3" id="KW-0645">Protease</keyword>
<keyword evidence="6 10" id="KW-0647">Proteasome</keyword>
<dbReference type="EMBL" id="BDIP01001525">
    <property type="protein sequence ID" value="GCA62835.1"/>
    <property type="molecule type" value="Genomic_DNA"/>
</dbReference>
<comment type="function">
    <text evidence="10">Component of the proteasome, a multicatalytic proteinase complex which is characterized by its ability to cleave peptides with Arg, Phe, Tyr, Leu, and Glu adjacent to the leaving group at neutral or slightly basic pH. The proteasome has an ATP-dependent proteolytic activity.</text>
</comment>
<evidence type="ECO:0000256" key="7">
    <source>
        <dbReference type="ARBA" id="ARBA00023145"/>
    </source>
</evidence>
<dbReference type="InterPro" id="IPR029055">
    <property type="entry name" value="Ntn_hydrolases_N"/>
</dbReference>
<feature type="active site" description="Nucleophile" evidence="9">
    <location>
        <position position="62"/>
    </location>
</feature>
<comment type="catalytic activity">
    <reaction evidence="1">
        <text>Cleavage of peptide bonds with very broad specificity.</text>
        <dbReference type="EC" id="3.4.25.1"/>
    </reaction>
</comment>
<dbReference type="Pfam" id="PF00227">
    <property type="entry name" value="Proteasome"/>
    <property type="match status" value="1"/>
</dbReference>
<dbReference type="PROSITE" id="PS00854">
    <property type="entry name" value="PROTEASOME_BETA_1"/>
    <property type="match status" value="1"/>
</dbReference>
<evidence type="ECO:0000256" key="6">
    <source>
        <dbReference type="ARBA" id="ARBA00022942"/>
    </source>
</evidence>
<dbReference type="InterPro" id="IPR000243">
    <property type="entry name" value="Pept_T1A_subB"/>
</dbReference>
<dbReference type="GO" id="GO:0051603">
    <property type="term" value="P:proteolysis involved in protein catabolic process"/>
    <property type="evidence" value="ECO:0007669"/>
    <property type="project" value="InterPro"/>
</dbReference>